<evidence type="ECO:0000313" key="3">
    <source>
        <dbReference type="Proteomes" id="UP001341840"/>
    </source>
</evidence>
<reference evidence="2 3" key="1">
    <citation type="journal article" date="2023" name="Plants (Basel)">
        <title>Bridging the Gap: Combining Genomics and Transcriptomics Approaches to Understand Stylosanthes scabra, an Orphan Legume from the Brazilian Caatinga.</title>
        <authorList>
            <person name="Ferreira-Neto J.R.C."/>
            <person name="da Silva M.D."/>
            <person name="Binneck E."/>
            <person name="de Melo N.F."/>
            <person name="da Silva R.H."/>
            <person name="de Melo A.L.T.M."/>
            <person name="Pandolfi V."/>
            <person name="Bustamante F.O."/>
            <person name="Brasileiro-Vidal A.C."/>
            <person name="Benko-Iseppon A.M."/>
        </authorList>
    </citation>
    <scope>NUCLEOTIDE SEQUENCE [LARGE SCALE GENOMIC DNA]</scope>
    <source>
        <tissue evidence="2">Leaves</tissue>
    </source>
</reference>
<keyword evidence="3" id="KW-1185">Reference proteome</keyword>
<accession>A0ABU6T8C7</accession>
<organism evidence="2 3">
    <name type="scientific">Stylosanthes scabra</name>
    <dbReference type="NCBI Taxonomy" id="79078"/>
    <lineage>
        <taxon>Eukaryota</taxon>
        <taxon>Viridiplantae</taxon>
        <taxon>Streptophyta</taxon>
        <taxon>Embryophyta</taxon>
        <taxon>Tracheophyta</taxon>
        <taxon>Spermatophyta</taxon>
        <taxon>Magnoliopsida</taxon>
        <taxon>eudicotyledons</taxon>
        <taxon>Gunneridae</taxon>
        <taxon>Pentapetalae</taxon>
        <taxon>rosids</taxon>
        <taxon>fabids</taxon>
        <taxon>Fabales</taxon>
        <taxon>Fabaceae</taxon>
        <taxon>Papilionoideae</taxon>
        <taxon>50 kb inversion clade</taxon>
        <taxon>dalbergioids sensu lato</taxon>
        <taxon>Dalbergieae</taxon>
        <taxon>Pterocarpus clade</taxon>
        <taxon>Stylosanthes</taxon>
    </lineage>
</organism>
<sequence length="128" mass="14574">MRQRADSPKRSTEGKDERKDGVVRREIKMISKGLSDEGNPPSRKAAKRSKHTCLAVEVMPWALHNKPPPEITFSSEEIRRITETLNPPLVISMDVIDATIRRVFIDQGSSADILFRRCFDALRLTDKD</sequence>
<gene>
    <name evidence="2" type="ORF">PIB30_018623</name>
</gene>
<evidence type="ECO:0000256" key="1">
    <source>
        <dbReference type="SAM" id="MobiDB-lite"/>
    </source>
</evidence>
<dbReference type="EMBL" id="JASCZI010090677">
    <property type="protein sequence ID" value="MED6144775.1"/>
    <property type="molecule type" value="Genomic_DNA"/>
</dbReference>
<evidence type="ECO:0000313" key="2">
    <source>
        <dbReference type="EMBL" id="MED6144775.1"/>
    </source>
</evidence>
<protein>
    <submittedName>
        <fullName evidence="2">Uncharacterized protein</fullName>
    </submittedName>
</protein>
<proteinExistence type="predicted"/>
<comment type="caution">
    <text evidence="2">The sequence shown here is derived from an EMBL/GenBank/DDBJ whole genome shotgun (WGS) entry which is preliminary data.</text>
</comment>
<feature type="region of interest" description="Disordered" evidence="1">
    <location>
        <begin position="1"/>
        <end position="50"/>
    </location>
</feature>
<dbReference type="Proteomes" id="UP001341840">
    <property type="component" value="Unassembled WGS sequence"/>
</dbReference>
<feature type="compositionally biased region" description="Basic and acidic residues" evidence="1">
    <location>
        <begin position="1"/>
        <end position="29"/>
    </location>
</feature>
<name>A0ABU6T8C7_9FABA</name>